<feature type="transmembrane region" description="Helical" evidence="6">
    <location>
        <begin position="246"/>
        <end position="267"/>
    </location>
</feature>
<dbReference type="GO" id="GO:0016020">
    <property type="term" value="C:membrane"/>
    <property type="evidence" value="ECO:0007669"/>
    <property type="project" value="UniProtKB-SubCell"/>
</dbReference>
<feature type="domain" description="EamA" evidence="7">
    <location>
        <begin position="8"/>
        <end position="139"/>
    </location>
</feature>
<comment type="subcellular location">
    <subcellularLocation>
        <location evidence="1">Membrane</location>
        <topology evidence="1">Multi-pass membrane protein</topology>
    </subcellularLocation>
</comment>
<evidence type="ECO:0000256" key="6">
    <source>
        <dbReference type="SAM" id="Phobius"/>
    </source>
</evidence>
<keyword evidence="3 6" id="KW-0812">Transmembrane</keyword>
<feature type="transmembrane region" description="Helical" evidence="6">
    <location>
        <begin position="152"/>
        <end position="171"/>
    </location>
</feature>
<dbReference type="STRING" id="1255658.FM114_15125"/>
<proteinExistence type="inferred from homology"/>
<feature type="transmembrane region" description="Helical" evidence="6">
    <location>
        <begin position="67"/>
        <end position="84"/>
    </location>
</feature>
<dbReference type="PANTHER" id="PTHR32322:SF2">
    <property type="entry name" value="EAMA DOMAIN-CONTAINING PROTEIN"/>
    <property type="match status" value="1"/>
</dbReference>
<dbReference type="RefSeq" id="WP_094765976.1">
    <property type="nucleotide sequence ID" value="NZ_FUKQ01000059.1"/>
</dbReference>
<sequence length="292" mass="30676">MTQQLRASLALVGSMLLFAASYTMTKVALVDLGPMTLGAVRFLLATAVIAAVISIRRGWQRPTRDDARTLAVGGLLGVTAYFALENLGVHWATATDATLLAVAIPAIIAVCDVLANGAVIARRGWLGIAVAMVGAGFIVFGAPISTEAGPRRLWGALLILLAGVAWAFYTFATRDVATRYSSWTTVLWQDGAGALAFIPLALLEAPGWHRPTRMVPTLAAVLALTLLCSVLAMVLYAIAVRQLPTALVAASINLEPIFGLLIAVVVLGERVSPAQMLGGVVVVCGVWLTHRP</sequence>
<evidence type="ECO:0000313" key="8">
    <source>
        <dbReference type="EMBL" id="SJN44504.1"/>
    </source>
</evidence>
<keyword evidence="4 6" id="KW-1133">Transmembrane helix</keyword>
<feature type="transmembrane region" description="Helical" evidence="6">
    <location>
        <begin position="90"/>
        <end position="114"/>
    </location>
</feature>
<evidence type="ECO:0000256" key="1">
    <source>
        <dbReference type="ARBA" id="ARBA00004141"/>
    </source>
</evidence>
<evidence type="ECO:0000259" key="7">
    <source>
        <dbReference type="Pfam" id="PF00892"/>
    </source>
</evidence>
<accession>A0A1R4KKE9</accession>
<evidence type="ECO:0000256" key="3">
    <source>
        <dbReference type="ARBA" id="ARBA00022692"/>
    </source>
</evidence>
<dbReference type="SUPFAM" id="SSF103481">
    <property type="entry name" value="Multidrug resistance efflux transporter EmrE"/>
    <property type="match status" value="2"/>
</dbReference>
<organism evidence="8 9">
    <name type="scientific">Luteococcus japonicus LSP_Lj1</name>
    <dbReference type="NCBI Taxonomy" id="1255658"/>
    <lineage>
        <taxon>Bacteria</taxon>
        <taxon>Bacillati</taxon>
        <taxon>Actinomycetota</taxon>
        <taxon>Actinomycetes</taxon>
        <taxon>Propionibacteriales</taxon>
        <taxon>Propionibacteriaceae</taxon>
        <taxon>Luteococcus</taxon>
    </lineage>
</organism>
<protein>
    <submittedName>
        <fullName evidence="8">Permease of the drug/metabolite transporter (DMT) superfamily</fullName>
    </submittedName>
</protein>
<evidence type="ECO:0000256" key="5">
    <source>
        <dbReference type="ARBA" id="ARBA00023136"/>
    </source>
</evidence>
<dbReference type="AlphaFoldDB" id="A0A1R4KKE9"/>
<comment type="similarity">
    <text evidence="2">Belongs to the EamA transporter family.</text>
</comment>
<name>A0A1R4KKE9_9ACTN</name>
<dbReference type="Pfam" id="PF00892">
    <property type="entry name" value="EamA"/>
    <property type="match status" value="2"/>
</dbReference>
<dbReference type="PANTHER" id="PTHR32322">
    <property type="entry name" value="INNER MEMBRANE TRANSPORTER"/>
    <property type="match status" value="1"/>
</dbReference>
<dbReference type="EMBL" id="FUKQ01000059">
    <property type="protein sequence ID" value="SJN44504.1"/>
    <property type="molecule type" value="Genomic_DNA"/>
</dbReference>
<keyword evidence="9" id="KW-1185">Reference proteome</keyword>
<evidence type="ECO:0000256" key="2">
    <source>
        <dbReference type="ARBA" id="ARBA00007362"/>
    </source>
</evidence>
<dbReference type="OrthoDB" id="9805239at2"/>
<dbReference type="InterPro" id="IPR050638">
    <property type="entry name" value="AA-Vitamin_Transporters"/>
</dbReference>
<keyword evidence="5 6" id="KW-0472">Membrane</keyword>
<reference evidence="8 9" key="1">
    <citation type="submission" date="2017-02" db="EMBL/GenBank/DDBJ databases">
        <authorList>
            <person name="Peterson S.W."/>
        </authorList>
    </citation>
    <scope>NUCLEOTIDE SEQUENCE [LARGE SCALE GENOMIC DNA]</scope>
    <source>
        <strain evidence="8 9">LSP_Lj1</strain>
    </source>
</reference>
<evidence type="ECO:0000313" key="9">
    <source>
        <dbReference type="Proteomes" id="UP000188342"/>
    </source>
</evidence>
<gene>
    <name evidence="8" type="ORF">FM114_15125</name>
</gene>
<dbReference type="InterPro" id="IPR037185">
    <property type="entry name" value="EmrE-like"/>
</dbReference>
<dbReference type="Gene3D" id="1.10.3730.20">
    <property type="match status" value="1"/>
</dbReference>
<feature type="transmembrane region" description="Helical" evidence="6">
    <location>
        <begin position="126"/>
        <end position="146"/>
    </location>
</feature>
<feature type="domain" description="EamA" evidence="7">
    <location>
        <begin position="153"/>
        <end position="289"/>
    </location>
</feature>
<feature type="transmembrane region" description="Helical" evidence="6">
    <location>
        <begin position="215"/>
        <end position="239"/>
    </location>
</feature>
<evidence type="ECO:0000256" key="4">
    <source>
        <dbReference type="ARBA" id="ARBA00022989"/>
    </source>
</evidence>
<dbReference type="InterPro" id="IPR000620">
    <property type="entry name" value="EamA_dom"/>
</dbReference>
<feature type="transmembrane region" description="Helical" evidence="6">
    <location>
        <begin position="35"/>
        <end position="55"/>
    </location>
</feature>
<dbReference type="Proteomes" id="UP000188342">
    <property type="component" value="Unassembled WGS sequence"/>
</dbReference>
<feature type="transmembrane region" description="Helical" evidence="6">
    <location>
        <begin position="183"/>
        <end position="203"/>
    </location>
</feature>